<keyword evidence="2" id="KW-1185">Reference proteome</keyword>
<evidence type="ECO:0000313" key="1">
    <source>
        <dbReference type="EMBL" id="MBD2598198.1"/>
    </source>
</evidence>
<dbReference type="RefSeq" id="WP_190970882.1">
    <property type="nucleotide sequence ID" value="NZ_JACJTB010000062.1"/>
</dbReference>
<protein>
    <submittedName>
        <fullName evidence="1">Uncharacterized protein</fullName>
    </submittedName>
</protein>
<evidence type="ECO:0000313" key="2">
    <source>
        <dbReference type="Proteomes" id="UP000603457"/>
    </source>
</evidence>
<sequence>MVSARGRRAIGEIRRLKAEGESFGQESKPNYYSLTQEPIVTVLGAEGGFEASLVAPKLSKQWWEKSVWCDYLSIPKIISGEQFICHR</sequence>
<comment type="caution">
    <text evidence="1">The sequence shown here is derived from an EMBL/GenBank/DDBJ whole genome shotgun (WGS) entry which is preliminary data.</text>
</comment>
<proteinExistence type="predicted"/>
<name>A0ABR8G4N5_9NOSO</name>
<accession>A0ABR8G4N5</accession>
<gene>
    <name evidence="1" type="ORF">H6G74_28305</name>
</gene>
<reference evidence="1 2" key="1">
    <citation type="journal article" date="2020" name="ISME J.">
        <title>Comparative genomics reveals insights into cyanobacterial evolution and habitat adaptation.</title>
        <authorList>
            <person name="Chen M.Y."/>
            <person name="Teng W.K."/>
            <person name="Zhao L."/>
            <person name="Hu C.X."/>
            <person name="Zhou Y.K."/>
            <person name="Han B.P."/>
            <person name="Song L.R."/>
            <person name="Shu W.S."/>
        </authorList>
    </citation>
    <scope>NUCLEOTIDE SEQUENCE [LARGE SCALE GENOMIC DNA]</scope>
    <source>
        <strain evidence="1 2">FACHB-130</strain>
    </source>
</reference>
<dbReference type="Proteomes" id="UP000603457">
    <property type="component" value="Unassembled WGS sequence"/>
</dbReference>
<organism evidence="1 2">
    <name type="scientific">Nostoc spongiaeforme FACHB-130</name>
    <dbReference type="NCBI Taxonomy" id="1357510"/>
    <lineage>
        <taxon>Bacteria</taxon>
        <taxon>Bacillati</taxon>
        <taxon>Cyanobacteriota</taxon>
        <taxon>Cyanophyceae</taxon>
        <taxon>Nostocales</taxon>
        <taxon>Nostocaceae</taxon>
        <taxon>Nostoc</taxon>
    </lineage>
</organism>
<dbReference type="EMBL" id="JACJTB010000062">
    <property type="protein sequence ID" value="MBD2598198.1"/>
    <property type="molecule type" value="Genomic_DNA"/>
</dbReference>